<accession>A0A1I2WXQ8</accession>
<feature type="non-terminal residue" evidence="2">
    <location>
        <position position="371"/>
    </location>
</feature>
<proteinExistence type="predicted"/>
<dbReference type="AlphaFoldDB" id="A0A1I2WXQ8"/>
<gene>
    <name evidence="2" type="ORF">SAMN02787118_14033</name>
</gene>
<evidence type="ECO:0000313" key="3">
    <source>
        <dbReference type="Proteomes" id="UP000181942"/>
    </source>
</evidence>
<evidence type="ECO:0000256" key="1">
    <source>
        <dbReference type="SAM" id="MobiDB-lite"/>
    </source>
</evidence>
<name>A0A1I2WXQ8_9ACTN</name>
<reference evidence="2 3" key="1">
    <citation type="submission" date="2016-10" db="EMBL/GenBank/DDBJ databases">
        <authorList>
            <person name="de Groot N.N."/>
        </authorList>
    </citation>
    <scope>NUCLEOTIDE SEQUENCE [LARGE SCALE GENOMIC DNA]</scope>
    <source>
        <strain evidence="2 3">OK461</strain>
    </source>
</reference>
<feature type="region of interest" description="Disordered" evidence="1">
    <location>
        <begin position="236"/>
        <end position="260"/>
    </location>
</feature>
<feature type="region of interest" description="Disordered" evidence="1">
    <location>
        <begin position="174"/>
        <end position="208"/>
    </location>
</feature>
<dbReference type="Proteomes" id="UP000181942">
    <property type="component" value="Unassembled WGS sequence"/>
</dbReference>
<feature type="compositionally biased region" description="Basic and acidic residues" evidence="1">
    <location>
        <begin position="191"/>
        <end position="208"/>
    </location>
</feature>
<dbReference type="Gene3D" id="1.25.40.10">
    <property type="entry name" value="Tetratricopeptide repeat domain"/>
    <property type="match status" value="1"/>
</dbReference>
<dbReference type="InterPro" id="IPR011990">
    <property type="entry name" value="TPR-like_helical_dom_sf"/>
</dbReference>
<organism evidence="2 3">
    <name type="scientific">Streptomyces mirabilis</name>
    <dbReference type="NCBI Taxonomy" id="68239"/>
    <lineage>
        <taxon>Bacteria</taxon>
        <taxon>Bacillati</taxon>
        <taxon>Actinomycetota</taxon>
        <taxon>Actinomycetes</taxon>
        <taxon>Kitasatosporales</taxon>
        <taxon>Streptomycetaceae</taxon>
        <taxon>Streptomyces</taxon>
    </lineage>
</organism>
<feature type="compositionally biased region" description="Low complexity" evidence="1">
    <location>
        <begin position="179"/>
        <end position="190"/>
    </location>
</feature>
<evidence type="ECO:0000313" key="2">
    <source>
        <dbReference type="EMBL" id="SFH05216.1"/>
    </source>
</evidence>
<evidence type="ECO:0008006" key="4">
    <source>
        <dbReference type="Google" id="ProtNLM"/>
    </source>
</evidence>
<dbReference type="EMBL" id="FONR01000040">
    <property type="protein sequence ID" value="SFH05216.1"/>
    <property type="molecule type" value="Genomic_DNA"/>
</dbReference>
<protein>
    <recommendedName>
        <fullName evidence="4">Helix-turn-helix domain-containing protein</fullName>
    </recommendedName>
</protein>
<sequence>MAGRGGRPWGPIRAESAEAKALAEFLRAQVDVSGKTLNTLAGEIHFSKSRISEHLAGKVPDQKFVTDLIRAAVLEPRLCERRLAEAGKLLREAAYPSPVKPPPPAASVLELAEARAQQVEIYDRLTRSLEQQNELREAAGNSAKLVMILLAVINKLERRITDLTGERDQLHAAHAAPDTLRQTQQQLTRAQEQEQRAQQELQRAQEKQRQAEELAARVQAQVDQLADELDRLRTGNTATRYDTPDHGPAHPAGTADPVGDDIDQALTRAVAVNDHDDQMLQRITHDLIPDPPADGVVRDNPPDNPASGLITADNLPALQAAAEAAAETGDYRKAVRLYTTLLNSSTHFQGPEDPDTLAARHHLAFWRGEAG</sequence>